<dbReference type="InterPro" id="IPR040286">
    <property type="entry name" value="At3g25440-like"/>
</dbReference>
<dbReference type="PANTHER" id="PTHR31426">
    <property type="entry name" value="GROUP II INTRON SPLICING FACTOR CRS1-LIKE"/>
    <property type="match status" value="1"/>
</dbReference>
<evidence type="ECO:0000256" key="1">
    <source>
        <dbReference type="ARBA" id="ARBA00022884"/>
    </source>
</evidence>
<dbReference type="Proteomes" id="UP000823388">
    <property type="component" value="Chromosome 5N"/>
</dbReference>
<feature type="compositionally biased region" description="Basic and acidic residues" evidence="3">
    <location>
        <begin position="392"/>
        <end position="402"/>
    </location>
</feature>
<keyword evidence="1 2" id="KW-0694">RNA-binding</keyword>
<feature type="domain" description="CRM" evidence="4">
    <location>
        <begin position="171"/>
        <end position="268"/>
    </location>
</feature>
<dbReference type="PROSITE" id="PS51295">
    <property type="entry name" value="CRM"/>
    <property type="match status" value="1"/>
</dbReference>
<name>A0A8T0S7V8_PANVG</name>
<dbReference type="Gene3D" id="3.30.110.60">
    <property type="entry name" value="YhbY-like"/>
    <property type="match status" value="1"/>
</dbReference>
<protein>
    <recommendedName>
        <fullName evidence="4">CRM domain-containing protein</fullName>
    </recommendedName>
</protein>
<dbReference type="SMART" id="SM01103">
    <property type="entry name" value="CRS1_YhbY"/>
    <property type="match status" value="1"/>
</dbReference>
<evidence type="ECO:0000313" key="6">
    <source>
        <dbReference type="Proteomes" id="UP000823388"/>
    </source>
</evidence>
<dbReference type="GO" id="GO:0003723">
    <property type="term" value="F:RNA binding"/>
    <property type="evidence" value="ECO:0007669"/>
    <property type="project" value="UniProtKB-UniRule"/>
</dbReference>
<evidence type="ECO:0000256" key="2">
    <source>
        <dbReference type="PROSITE-ProRule" id="PRU00626"/>
    </source>
</evidence>
<evidence type="ECO:0000259" key="4">
    <source>
        <dbReference type="PROSITE" id="PS51295"/>
    </source>
</evidence>
<dbReference type="SUPFAM" id="SSF75471">
    <property type="entry name" value="YhbY-like"/>
    <property type="match status" value="1"/>
</dbReference>
<feature type="region of interest" description="Disordered" evidence="3">
    <location>
        <begin position="99"/>
        <end position="126"/>
    </location>
</feature>
<evidence type="ECO:0000256" key="3">
    <source>
        <dbReference type="SAM" id="MobiDB-lite"/>
    </source>
</evidence>
<dbReference type="OrthoDB" id="1936631at2759"/>
<dbReference type="AlphaFoldDB" id="A0A8T0S7V8"/>
<evidence type="ECO:0000313" key="5">
    <source>
        <dbReference type="EMBL" id="KAG2594307.1"/>
    </source>
</evidence>
<accession>A0A8T0S7V8</accession>
<dbReference type="EMBL" id="CM029046">
    <property type="protein sequence ID" value="KAG2594307.1"/>
    <property type="molecule type" value="Genomic_DNA"/>
</dbReference>
<dbReference type="InterPro" id="IPR001890">
    <property type="entry name" value="RNA-binding_CRM"/>
</dbReference>
<dbReference type="Pfam" id="PF01985">
    <property type="entry name" value="CRS1_YhbY"/>
    <property type="match status" value="1"/>
</dbReference>
<organism evidence="5 6">
    <name type="scientific">Panicum virgatum</name>
    <name type="common">Blackwell switchgrass</name>
    <dbReference type="NCBI Taxonomy" id="38727"/>
    <lineage>
        <taxon>Eukaryota</taxon>
        <taxon>Viridiplantae</taxon>
        <taxon>Streptophyta</taxon>
        <taxon>Embryophyta</taxon>
        <taxon>Tracheophyta</taxon>
        <taxon>Spermatophyta</taxon>
        <taxon>Magnoliopsida</taxon>
        <taxon>Liliopsida</taxon>
        <taxon>Poales</taxon>
        <taxon>Poaceae</taxon>
        <taxon>PACMAD clade</taxon>
        <taxon>Panicoideae</taxon>
        <taxon>Panicodae</taxon>
        <taxon>Paniceae</taxon>
        <taxon>Panicinae</taxon>
        <taxon>Panicum</taxon>
        <taxon>Panicum sect. Hiantes</taxon>
    </lineage>
</organism>
<feature type="region of interest" description="Disordered" evidence="3">
    <location>
        <begin position="360"/>
        <end position="402"/>
    </location>
</feature>
<reference evidence="5" key="1">
    <citation type="submission" date="2020-05" db="EMBL/GenBank/DDBJ databases">
        <title>WGS assembly of Panicum virgatum.</title>
        <authorList>
            <person name="Lovell J.T."/>
            <person name="Jenkins J."/>
            <person name="Shu S."/>
            <person name="Juenger T.E."/>
            <person name="Schmutz J."/>
        </authorList>
    </citation>
    <scope>NUCLEOTIDE SEQUENCE</scope>
    <source>
        <strain evidence="5">AP13</strain>
    </source>
</reference>
<feature type="compositionally biased region" description="Basic residues" evidence="3">
    <location>
        <begin position="99"/>
        <end position="110"/>
    </location>
</feature>
<sequence>MATRILLRQNLRKLASFALQNISQRQLISPCPPILRSTAVSPSKCFSPLYLFGNSWTVRWATYGSVNLVLSDDGKPRFQIEEVEPSKKRRYLTKKRLKLQRKRVKKKRKEANKNDPRRIRPKGKKIKQKFPTAEARLKYKIDKAKLKEAMLVEKLKKYEVAKAQGPMAKPDDLSGEEKFYLKKVSQKKSNYVPVGRRGVFGGVILNMHLHWKKHETVKVICKPCKPGQIQEYANEIARLSGGIPVNIIGDDTIVFYRGKNYVQPEVMSPVDTLSKKKALEKSKYEQSLETVRRFIAVSEKELELYYRHVALYGIPQSQKAVLVCGDDREASLLKMGELDQGKDQFPHVATDHFSDFHISDVSESDEEETSGSEYDVNDDDTEDMINISEDAISDHRGLANRK</sequence>
<gene>
    <name evidence="5" type="ORF">PVAP13_5NG637900</name>
</gene>
<proteinExistence type="predicted"/>
<comment type="caution">
    <text evidence="5">The sequence shown here is derived from an EMBL/GenBank/DDBJ whole genome shotgun (WGS) entry which is preliminary data.</text>
</comment>
<dbReference type="InterPro" id="IPR035920">
    <property type="entry name" value="YhbY-like_sf"/>
</dbReference>
<dbReference type="PANTHER" id="PTHR31426:SF2">
    <property type="entry name" value="OS01G0958400 PROTEIN"/>
    <property type="match status" value="1"/>
</dbReference>
<feature type="compositionally biased region" description="Acidic residues" evidence="3">
    <location>
        <begin position="362"/>
        <end position="383"/>
    </location>
</feature>
<keyword evidence="6" id="KW-1185">Reference proteome</keyword>